<keyword evidence="10" id="KW-1185">Reference proteome</keyword>
<feature type="active site" evidence="7">
    <location>
        <position position="90"/>
    </location>
</feature>
<evidence type="ECO:0000256" key="6">
    <source>
        <dbReference type="PIRNR" id="PIRNR000446"/>
    </source>
</evidence>
<dbReference type="Pfam" id="PF00698">
    <property type="entry name" value="Acyl_transf_1"/>
    <property type="match status" value="1"/>
</dbReference>
<dbReference type="InterPro" id="IPR016035">
    <property type="entry name" value="Acyl_Trfase/lysoPLipase"/>
</dbReference>
<dbReference type="PANTHER" id="PTHR42681:SF1">
    <property type="entry name" value="MALONYL-COA-ACYL CARRIER PROTEIN TRANSACYLASE, MITOCHONDRIAL"/>
    <property type="match status" value="1"/>
</dbReference>
<evidence type="ECO:0000313" key="9">
    <source>
        <dbReference type="EMBL" id="AGF47746.1"/>
    </source>
</evidence>
<keyword evidence="3 6" id="KW-0808">Transferase</keyword>
<dbReference type="EC" id="2.3.1.39" evidence="1 6"/>
<dbReference type="InterPro" id="IPR001227">
    <property type="entry name" value="Ac_transferase_dom_sf"/>
</dbReference>
<dbReference type="Proteomes" id="UP000011686">
    <property type="component" value="Chromosome"/>
</dbReference>
<keyword evidence="4 6" id="KW-0012">Acyltransferase</keyword>
<feature type="active site" evidence="7">
    <location>
        <position position="200"/>
    </location>
</feature>
<dbReference type="InterPro" id="IPR004410">
    <property type="entry name" value="Malonyl_CoA-ACP_transAc_FabD"/>
</dbReference>
<evidence type="ECO:0000256" key="4">
    <source>
        <dbReference type="ARBA" id="ARBA00023315"/>
    </source>
</evidence>
<dbReference type="STRING" id="1208918.CDEE_0757"/>
<dbReference type="GO" id="GO:0006633">
    <property type="term" value="P:fatty acid biosynthetic process"/>
    <property type="evidence" value="ECO:0007669"/>
    <property type="project" value="TreeGrafter"/>
</dbReference>
<dbReference type="FunFam" id="3.30.70.250:FF:000001">
    <property type="entry name" value="Malonyl CoA-acyl carrier protein transacylase"/>
    <property type="match status" value="1"/>
</dbReference>
<evidence type="ECO:0000256" key="7">
    <source>
        <dbReference type="PIRSR" id="PIRSR000446-1"/>
    </source>
</evidence>
<evidence type="ECO:0000256" key="1">
    <source>
        <dbReference type="ARBA" id="ARBA00013258"/>
    </source>
</evidence>
<feature type="domain" description="Malonyl-CoA:ACP transacylase (MAT)" evidence="8">
    <location>
        <begin position="6"/>
        <end position="299"/>
    </location>
</feature>
<dbReference type="HOGENOM" id="CLU_030558_0_1_4"/>
<evidence type="ECO:0000256" key="5">
    <source>
        <dbReference type="ARBA" id="ARBA00048462"/>
    </source>
</evidence>
<comment type="catalytic activity">
    <reaction evidence="5 6">
        <text>holo-[ACP] + malonyl-CoA = malonyl-[ACP] + CoA</text>
        <dbReference type="Rhea" id="RHEA:41792"/>
        <dbReference type="Rhea" id="RHEA-COMP:9623"/>
        <dbReference type="Rhea" id="RHEA-COMP:9685"/>
        <dbReference type="ChEBI" id="CHEBI:57287"/>
        <dbReference type="ChEBI" id="CHEBI:57384"/>
        <dbReference type="ChEBI" id="CHEBI:64479"/>
        <dbReference type="ChEBI" id="CHEBI:78449"/>
        <dbReference type="EC" id="2.3.1.39"/>
    </reaction>
</comment>
<dbReference type="InterPro" id="IPR016036">
    <property type="entry name" value="Malonyl_transacylase_ACP-bd"/>
</dbReference>
<dbReference type="PANTHER" id="PTHR42681">
    <property type="entry name" value="MALONYL-COA-ACYL CARRIER PROTEIN TRANSACYLASE, MITOCHONDRIAL"/>
    <property type="match status" value="1"/>
</dbReference>
<dbReference type="Gene3D" id="3.40.366.10">
    <property type="entry name" value="Malonyl-Coenzyme A Acyl Carrier Protein, domain 2"/>
    <property type="match status" value="1"/>
</dbReference>
<evidence type="ECO:0000259" key="8">
    <source>
        <dbReference type="SMART" id="SM00827"/>
    </source>
</evidence>
<dbReference type="SUPFAM" id="SSF55048">
    <property type="entry name" value="Probable ACP-binding domain of malonyl-CoA ACP transacylase"/>
    <property type="match status" value="1"/>
</dbReference>
<dbReference type="KEGG" id="kct:CDEE_0757"/>
<dbReference type="PIRSF" id="PIRSF000446">
    <property type="entry name" value="Mct"/>
    <property type="match status" value="1"/>
</dbReference>
<dbReference type="GO" id="GO:0004314">
    <property type="term" value="F:[acyl-carrier-protein] S-malonyltransferase activity"/>
    <property type="evidence" value="ECO:0007669"/>
    <property type="project" value="UniProtKB-EC"/>
</dbReference>
<dbReference type="eggNOG" id="COG0331">
    <property type="taxonomic scope" value="Bacteria"/>
</dbReference>
<dbReference type="PATRIC" id="fig|1208918.3.peg.446"/>
<sequence>MKTAFVFPGQGSQFLGMLDVWNDNHIIKDVISLASDVLDQDVNYLIKNGPLEDLNLTINTQPIMLAIGFAYFSFWKSFGRGMPILMAGHSLGEYTALVAAESILFEDALRLVRIRAEAMQSAVPIGFGAMAAIIGLNPETVISICRSSSINGCIVEAVNFNSPVQTVIAGHKDAVDKVCNEAKNSGAKKTVLLPVSAPFHSSLLKPAALTLSDFIDNVNFSVPKIDVINNVDVSIYRNPFEIKDALIRQVWKPVRWIEIINKMSALGITNIIEFGPGSVLSSFIKRIDSNLSVTSIKDPKSLDDSLNFFH</sequence>
<protein>
    <recommendedName>
        <fullName evidence="2 6">Malonyl CoA-acyl carrier protein transacylase</fullName>
        <ecNumber evidence="1 6">2.3.1.39</ecNumber>
    </recommendedName>
</protein>
<evidence type="ECO:0000256" key="2">
    <source>
        <dbReference type="ARBA" id="ARBA00018953"/>
    </source>
</evidence>
<dbReference type="SUPFAM" id="SSF52151">
    <property type="entry name" value="FabD/lysophospholipase-like"/>
    <property type="match status" value="1"/>
</dbReference>
<dbReference type="InterPro" id="IPR014043">
    <property type="entry name" value="Acyl_transferase_dom"/>
</dbReference>
<evidence type="ECO:0000313" key="10">
    <source>
        <dbReference type="Proteomes" id="UP000011686"/>
    </source>
</evidence>
<organism evidence="9 10">
    <name type="scientific">Candidatus Kinetoplastidibacterium crithidiae TCC036E</name>
    <dbReference type="NCBI Taxonomy" id="1208918"/>
    <lineage>
        <taxon>Bacteria</taxon>
        <taxon>Pseudomonadati</taxon>
        <taxon>Pseudomonadota</taxon>
        <taxon>Betaproteobacteria</taxon>
        <taxon>Candidatus Kinetoplastidibacterium</taxon>
    </lineage>
</organism>
<name>M1LUI0_9PROT</name>
<proteinExistence type="inferred from homology"/>
<evidence type="ECO:0000256" key="3">
    <source>
        <dbReference type="ARBA" id="ARBA00022679"/>
    </source>
</evidence>
<dbReference type="GO" id="GO:0005829">
    <property type="term" value="C:cytosol"/>
    <property type="evidence" value="ECO:0007669"/>
    <property type="project" value="TreeGrafter"/>
</dbReference>
<dbReference type="AlphaFoldDB" id="M1LUI0"/>
<dbReference type="RefSeq" id="WP_015238411.1">
    <property type="nucleotide sequence ID" value="NC_020283.1"/>
</dbReference>
<gene>
    <name evidence="9" type="ORF">CDEE_0757</name>
</gene>
<comment type="similarity">
    <text evidence="6">Belongs to the fabD family.</text>
</comment>
<dbReference type="Gene3D" id="3.30.70.250">
    <property type="entry name" value="Malonyl-CoA ACP transacylase, ACP-binding"/>
    <property type="match status" value="1"/>
</dbReference>
<accession>M1LUI0</accession>
<dbReference type="EMBL" id="CP003804">
    <property type="protein sequence ID" value="AGF47746.1"/>
    <property type="molecule type" value="Genomic_DNA"/>
</dbReference>
<dbReference type="SMART" id="SM00827">
    <property type="entry name" value="PKS_AT"/>
    <property type="match status" value="1"/>
</dbReference>
<dbReference type="InterPro" id="IPR050858">
    <property type="entry name" value="Mal-CoA-ACP_Trans/PKS_FabD"/>
</dbReference>
<dbReference type="InterPro" id="IPR024925">
    <property type="entry name" value="Malonyl_CoA-ACP_transAc"/>
</dbReference>
<dbReference type="NCBIfam" id="TIGR00128">
    <property type="entry name" value="fabD"/>
    <property type="match status" value="1"/>
</dbReference>
<reference evidence="9 10" key="1">
    <citation type="journal article" date="2013" name="Genome Biol. Evol.">
        <title>Genome evolution and phylogenomic analysis of candidatus kinetoplastibacterium, the betaproteobacterial endosymbionts of strigomonas and angomonas.</title>
        <authorList>
            <person name="Alves J.M."/>
            <person name="Serrano M.G."/>
            <person name="Maia da Silva F."/>
            <person name="Voegtly L.J."/>
            <person name="Matveyev A.V."/>
            <person name="Teixeira M.M."/>
            <person name="Camargo E.P."/>
            <person name="Buck G.A."/>
        </authorList>
    </citation>
    <scope>NUCLEOTIDE SEQUENCE [LARGE SCALE GENOMIC DNA]</scope>
    <source>
        <strain evidence="9 10">TCC036E</strain>
    </source>
</reference>